<keyword evidence="6" id="KW-0460">Magnesium</keyword>
<dbReference type="GO" id="GO:0016787">
    <property type="term" value="F:hydrolase activity"/>
    <property type="evidence" value="ECO:0007669"/>
    <property type="project" value="UniProtKB-KW"/>
</dbReference>
<keyword evidence="5" id="KW-0378">Hydrolase</keyword>
<dbReference type="GO" id="GO:0006310">
    <property type="term" value="P:DNA recombination"/>
    <property type="evidence" value="ECO:0007669"/>
    <property type="project" value="UniProtKB-KW"/>
</dbReference>
<evidence type="ECO:0000313" key="12">
    <source>
        <dbReference type="EMBL" id="KAF2892406.1"/>
    </source>
</evidence>
<dbReference type="PROSITE" id="PS50994">
    <property type="entry name" value="INTEGRASE"/>
    <property type="match status" value="1"/>
</dbReference>
<evidence type="ECO:0000256" key="3">
    <source>
        <dbReference type="ARBA" id="ARBA00022723"/>
    </source>
</evidence>
<dbReference type="Pfam" id="PF13359">
    <property type="entry name" value="DDE_Tnp_4"/>
    <property type="match status" value="1"/>
</dbReference>
<dbReference type="OrthoDB" id="6779410at2759"/>
<keyword evidence="8" id="KW-0695">RNA-directed DNA polymerase</keyword>
<dbReference type="PANTHER" id="PTHR42648">
    <property type="entry name" value="TRANSPOSASE, PUTATIVE-RELATED"/>
    <property type="match status" value="1"/>
</dbReference>
<dbReference type="InterPro" id="IPR001584">
    <property type="entry name" value="Integrase_cat-core"/>
</dbReference>
<evidence type="ECO:0000256" key="8">
    <source>
        <dbReference type="ARBA" id="ARBA00022918"/>
    </source>
</evidence>
<accession>A0A8K0CW52</accession>
<evidence type="ECO:0000256" key="7">
    <source>
        <dbReference type="ARBA" id="ARBA00022908"/>
    </source>
</evidence>
<dbReference type="Gene3D" id="3.30.420.10">
    <property type="entry name" value="Ribonuclease H-like superfamily/Ribonuclease H"/>
    <property type="match status" value="1"/>
</dbReference>
<evidence type="ECO:0000256" key="4">
    <source>
        <dbReference type="ARBA" id="ARBA00022759"/>
    </source>
</evidence>
<reference evidence="12" key="1">
    <citation type="submission" date="2019-08" db="EMBL/GenBank/DDBJ databases">
        <title>The genome of the North American firefly Photinus pyralis.</title>
        <authorList>
            <consortium name="Photinus pyralis genome working group"/>
            <person name="Fallon T.R."/>
            <person name="Sander Lower S.E."/>
            <person name="Weng J.-K."/>
        </authorList>
    </citation>
    <scope>NUCLEOTIDE SEQUENCE</scope>
    <source>
        <strain evidence="12">TRF0915ILg1</strain>
        <tissue evidence="12">Whole body</tissue>
    </source>
</reference>
<keyword evidence="9" id="KW-0808">Transferase</keyword>
<dbReference type="GO" id="GO:0003676">
    <property type="term" value="F:nucleic acid binding"/>
    <property type="evidence" value="ECO:0007669"/>
    <property type="project" value="InterPro"/>
</dbReference>
<evidence type="ECO:0000259" key="11">
    <source>
        <dbReference type="PROSITE" id="PS50994"/>
    </source>
</evidence>
<organism evidence="12 13">
    <name type="scientific">Ignelater luminosus</name>
    <name type="common">Cucubano</name>
    <name type="synonym">Pyrophorus luminosus</name>
    <dbReference type="NCBI Taxonomy" id="2038154"/>
    <lineage>
        <taxon>Eukaryota</taxon>
        <taxon>Metazoa</taxon>
        <taxon>Ecdysozoa</taxon>
        <taxon>Arthropoda</taxon>
        <taxon>Hexapoda</taxon>
        <taxon>Insecta</taxon>
        <taxon>Pterygota</taxon>
        <taxon>Neoptera</taxon>
        <taxon>Endopterygota</taxon>
        <taxon>Coleoptera</taxon>
        <taxon>Polyphaga</taxon>
        <taxon>Elateriformia</taxon>
        <taxon>Elateroidea</taxon>
        <taxon>Elateridae</taxon>
        <taxon>Agrypninae</taxon>
        <taxon>Pyrophorini</taxon>
        <taxon>Ignelater</taxon>
    </lineage>
</organism>
<dbReference type="InterPro" id="IPR012337">
    <property type="entry name" value="RNaseH-like_sf"/>
</dbReference>
<keyword evidence="10" id="KW-0233">DNA recombination</keyword>
<dbReference type="GO" id="GO:0004519">
    <property type="term" value="F:endonuclease activity"/>
    <property type="evidence" value="ECO:0007669"/>
    <property type="project" value="UniProtKB-KW"/>
</dbReference>
<evidence type="ECO:0000313" key="13">
    <source>
        <dbReference type="Proteomes" id="UP000801492"/>
    </source>
</evidence>
<dbReference type="PANTHER" id="PTHR42648:SF11">
    <property type="entry name" value="TRANSPOSON TY4-P GAG-POL POLYPROTEIN"/>
    <property type="match status" value="1"/>
</dbReference>
<keyword evidence="9" id="KW-0239">DNA-directed DNA polymerase</keyword>
<dbReference type="InterPro" id="IPR039537">
    <property type="entry name" value="Retrotran_Ty1/copia-like"/>
</dbReference>
<name>A0A8K0CW52_IGNLU</name>
<dbReference type="GO" id="GO:0003964">
    <property type="term" value="F:RNA-directed DNA polymerase activity"/>
    <property type="evidence" value="ECO:0007669"/>
    <property type="project" value="UniProtKB-KW"/>
</dbReference>
<evidence type="ECO:0000256" key="6">
    <source>
        <dbReference type="ARBA" id="ARBA00022842"/>
    </source>
</evidence>
<dbReference type="SUPFAM" id="SSF53098">
    <property type="entry name" value="Ribonuclease H-like"/>
    <property type="match status" value="1"/>
</dbReference>
<sequence length="744" mass="84959">MTGKRSRKALYVIAMRVCLPETAARVFVASIQDIVQLWHEFQEEEGFWEGCVYGKQHGNSFNEKKNRPQNVGELVHGDVCGPMQKDSVGGAKYERWELSKKFLNKADTAGHMIKEFLCDEGKEFNNKYVLSGLESKGINLRVVMPYTPEQNGCVERENRTSPITDTTYYESSVFDSPNEEPIKELDLQDGNSNNLIQQNEGLQKSTGKEAMQNRQGLTIFKSSTRHFNLGFDSPATDVCSCCERLKYHIKTVRSALARDLRFHKAKQFNMPMKEEKEGEVTYCFDLQQVQNMPKLPIQETYCSHQIAFYNFCIVDINSQFPHFYVWTENVSGRGSNEVGSALLHFFRTSNFETPTSKIRCFFAMDNDSLNNIKEIEVIFPEGGHSYLPADRVFGRLERELRKQEKIVLPEEYVNIYNKFGQVYELGKNWVVYDLKELLNYNDISMEEPFEGTHTSSDEDYVSESDENRQTNLNLHEVVDSEASVSDLTDSATIAQPSTSYGNAAQQGKKRIRHKGSWKRNKNVRNVPLLGTYLVRIPVDCEMQVSDKLAVTLRFLATGETYRSLMFATRIHESTISLIVPETCKSMINNLQNKYIKMPSNATEWNKIADDFETMWNFPLCVGELDGKHINFRLPSSAGSYFYNYKGAHSIVLLGVCYATYKFIYIDIGVNGRISDGGVYRASLKSGKDQSLFNFPPERCLPGFIGFDDLSADKTSEALFKHIMQVVDKFKFEAKSLAKLMIVLL</sequence>
<keyword evidence="3" id="KW-0479">Metal-binding</keyword>
<keyword evidence="7" id="KW-0229">DNA integration</keyword>
<dbReference type="GO" id="GO:0003887">
    <property type="term" value="F:DNA-directed DNA polymerase activity"/>
    <property type="evidence" value="ECO:0007669"/>
    <property type="project" value="UniProtKB-KW"/>
</dbReference>
<dbReference type="EMBL" id="VTPC01008750">
    <property type="protein sequence ID" value="KAF2892406.1"/>
    <property type="molecule type" value="Genomic_DNA"/>
</dbReference>
<dbReference type="Proteomes" id="UP000801492">
    <property type="component" value="Unassembled WGS sequence"/>
</dbReference>
<evidence type="ECO:0000256" key="2">
    <source>
        <dbReference type="ARBA" id="ARBA00022722"/>
    </source>
</evidence>
<dbReference type="AlphaFoldDB" id="A0A8K0CW52"/>
<comment type="caution">
    <text evidence="12">The sequence shown here is derived from an EMBL/GenBank/DDBJ whole genome shotgun (WGS) entry which is preliminary data.</text>
</comment>
<gene>
    <name evidence="12" type="ORF">ILUMI_13761</name>
</gene>
<dbReference type="InterPro" id="IPR027806">
    <property type="entry name" value="HARBI1_dom"/>
</dbReference>
<evidence type="ECO:0000256" key="5">
    <source>
        <dbReference type="ARBA" id="ARBA00022801"/>
    </source>
</evidence>
<evidence type="ECO:0000256" key="9">
    <source>
        <dbReference type="ARBA" id="ARBA00022932"/>
    </source>
</evidence>
<keyword evidence="4" id="KW-0255">Endonuclease</keyword>
<proteinExistence type="predicted"/>
<dbReference type="GO" id="GO:0046872">
    <property type="term" value="F:metal ion binding"/>
    <property type="evidence" value="ECO:0007669"/>
    <property type="project" value="UniProtKB-KW"/>
</dbReference>
<evidence type="ECO:0000256" key="10">
    <source>
        <dbReference type="ARBA" id="ARBA00023172"/>
    </source>
</evidence>
<keyword evidence="13" id="KW-1185">Reference proteome</keyword>
<dbReference type="GO" id="GO:0015074">
    <property type="term" value="P:DNA integration"/>
    <property type="evidence" value="ECO:0007669"/>
    <property type="project" value="UniProtKB-KW"/>
</dbReference>
<dbReference type="InterPro" id="IPR036397">
    <property type="entry name" value="RNaseH_sf"/>
</dbReference>
<keyword evidence="2" id="KW-0540">Nuclease</keyword>
<protein>
    <recommendedName>
        <fullName evidence="11">Integrase catalytic domain-containing protein</fullName>
    </recommendedName>
</protein>
<feature type="domain" description="Integrase catalytic" evidence="11">
    <location>
        <begin position="114"/>
        <end position="215"/>
    </location>
</feature>
<keyword evidence="9" id="KW-0548">Nucleotidyltransferase</keyword>
<evidence type="ECO:0000256" key="1">
    <source>
        <dbReference type="ARBA" id="ARBA00001968"/>
    </source>
</evidence>
<comment type="cofactor">
    <cofactor evidence="1">
        <name>a divalent metal cation</name>
        <dbReference type="ChEBI" id="CHEBI:60240"/>
    </cofactor>
</comment>